<gene>
    <name evidence="1" type="ORF">BU23DRAFT_629690</name>
</gene>
<dbReference type="EMBL" id="ML976667">
    <property type="protein sequence ID" value="KAF1976139.1"/>
    <property type="molecule type" value="Genomic_DNA"/>
</dbReference>
<accession>A0A6A5VIA1</accession>
<proteinExistence type="predicted"/>
<dbReference type="AlphaFoldDB" id="A0A6A5VIA1"/>
<evidence type="ECO:0000313" key="2">
    <source>
        <dbReference type="Proteomes" id="UP000800036"/>
    </source>
</evidence>
<name>A0A6A5VIA1_9PLEO</name>
<evidence type="ECO:0000313" key="1">
    <source>
        <dbReference type="EMBL" id="KAF1976139.1"/>
    </source>
</evidence>
<keyword evidence="2" id="KW-1185">Reference proteome</keyword>
<organism evidence="1 2">
    <name type="scientific">Bimuria novae-zelandiae CBS 107.79</name>
    <dbReference type="NCBI Taxonomy" id="1447943"/>
    <lineage>
        <taxon>Eukaryota</taxon>
        <taxon>Fungi</taxon>
        <taxon>Dikarya</taxon>
        <taxon>Ascomycota</taxon>
        <taxon>Pezizomycotina</taxon>
        <taxon>Dothideomycetes</taxon>
        <taxon>Pleosporomycetidae</taxon>
        <taxon>Pleosporales</taxon>
        <taxon>Massarineae</taxon>
        <taxon>Didymosphaeriaceae</taxon>
        <taxon>Bimuria</taxon>
    </lineage>
</organism>
<dbReference type="OrthoDB" id="5229512at2759"/>
<dbReference type="Proteomes" id="UP000800036">
    <property type="component" value="Unassembled WGS sequence"/>
</dbReference>
<protein>
    <submittedName>
        <fullName evidence="1">Uncharacterized protein</fullName>
    </submittedName>
</protein>
<sequence length="276" mass="31383">MPFLFERLAGELRNKVYDIIIKSFDGSITSSYHTIRKEALPLAHVSQQLRKEYLSRLLSYKSLYTKWNDFDKPIVREFFTTGNTNAKPGRVLVYLSVLDRHARVEIVALAWHSERIPLIHNREDAIRANDTVGGEKLAALCMGLRTVIDTVRSPVLAFQSSIKDRAVSVGAFKHIYIDRGRKAETSENGEGSAEQIGPPVVLKVPWQALTRAEWHVLVKVYSTLSRLPGVKMNMEEVDGMVRRYVCRSDNGMRLDPGLRAHVLMLSFEKKSMGRRT</sequence>
<reference evidence="1" key="1">
    <citation type="journal article" date="2020" name="Stud. Mycol.">
        <title>101 Dothideomycetes genomes: a test case for predicting lifestyles and emergence of pathogens.</title>
        <authorList>
            <person name="Haridas S."/>
            <person name="Albert R."/>
            <person name="Binder M."/>
            <person name="Bloem J."/>
            <person name="Labutti K."/>
            <person name="Salamov A."/>
            <person name="Andreopoulos B."/>
            <person name="Baker S."/>
            <person name="Barry K."/>
            <person name="Bills G."/>
            <person name="Bluhm B."/>
            <person name="Cannon C."/>
            <person name="Castanera R."/>
            <person name="Culley D."/>
            <person name="Daum C."/>
            <person name="Ezra D."/>
            <person name="Gonzalez J."/>
            <person name="Henrissat B."/>
            <person name="Kuo A."/>
            <person name="Liang C."/>
            <person name="Lipzen A."/>
            <person name="Lutzoni F."/>
            <person name="Magnuson J."/>
            <person name="Mondo S."/>
            <person name="Nolan M."/>
            <person name="Ohm R."/>
            <person name="Pangilinan J."/>
            <person name="Park H.-J."/>
            <person name="Ramirez L."/>
            <person name="Alfaro M."/>
            <person name="Sun H."/>
            <person name="Tritt A."/>
            <person name="Yoshinaga Y."/>
            <person name="Zwiers L.-H."/>
            <person name="Turgeon B."/>
            <person name="Goodwin S."/>
            <person name="Spatafora J."/>
            <person name="Crous P."/>
            <person name="Grigoriev I."/>
        </authorList>
    </citation>
    <scope>NUCLEOTIDE SEQUENCE</scope>
    <source>
        <strain evidence="1">CBS 107.79</strain>
    </source>
</reference>